<name>A0A182I3G7_ANOAR</name>
<accession>A0A182I3G7</accession>
<dbReference type="Proteomes" id="UP000075840">
    <property type="component" value="Unassembled WGS sequence"/>
</dbReference>
<dbReference type="EnsemblMetazoa" id="AARA008113-RA">
    <property type="protein sequence ID" value="AARA008113-PA"/>
    <property type="gene ID" value="AARA008113"/>
</dbReference>
<evidence type="ECO:0000313" key="2">
    <source>
        <dbReference type="Proteomes" id="UP000075840"/>
    </source>
</evidence>
<organism evidence="1 2">
    <name type="scientific">Anopheles arabiensis</name>
    <name type="common">Mosquito</name>
    <dbReference type="NCBI Taxonomy" id="7173"/>
    <lineage>
        <taxon>Eukaryota</taxon>
        <taxon>Metazoa</taxon>
        <taxon>Ecdysozoa</taxon>
        <taxon>Arthropoda</taxon>
        <taxon>Hexapoda</taxon>
        <taxon>Insecta</taxon>
        <taxon>Pterygota</taxon>
        <taxon>Neoptera</taxon>
        <taxon>Endopterygota</taxon>
        <taxon>Diptera</taxon>
        <taxon>Nematocera</taxon>
        <taxon>Culicoidea</taxon>
        <taxon>Culicidae</taxon>
        <taxon>Anophelinae</taxon>
        <taxon>Anopheles</taxon>
    </lineage>
</organism>
<dbReference type="VEuPathDB" id="VectorBase:AARA008113"/>
<proteinExistence type="predicted"/>
<dbReference type="EMBL" id="APCN01000209">
    <property type="status" value="NOT_ANNOTATED_CDS"/>
    <property type="molecule type" value="Genomic_DNA"/>
</dbReference>
<dbReference type="AlphaFoldDB" id="A0A182I3G7"/>
<keyword evidence="2" id="KW-1185">Reference proteome</keyword>
<evidence type="ECO:0000313" key="1">
    <source>
        <dbReference type="EnsemblMetazoa" id="AARA008113-PA"/>
    </source>
</evidence>
<protein>
    <submittedName>
        <fullName evidence="1">Uncharacterized protein</fullName>
    </submittedName>
</protein>
<reference evidence="1" key="1">
    <citation type="submission" date="2022-08" db="UniProtKB">
        <authorList>
            <consortium name="EnsemblMetazoa"/>
        </authorList>
    </citation>
    <scope>IDENTIFICATION</scope>
    <source>
        <strain evidence="1">Dongola</strain>
    </source>
</reference>
<sequence>MAYPRIVIAIWRVARANGFNVTIQFVATLAIAMGLVEYREPDREPVFRLRCDVPPLRSSDERETSGWNRHLPVALGSHPSGASPHRVPPPCIR</sequence>